<dbReference type="InterPro" id="IPR029477">
    <property type="entry name" value="DAG_kinase_typeI_N"/>
</dbReference>
<dbReference type="Pfam" id="PF14513">
    <property type="entry name" value="DAG_kinase_N"/>
    <property type="match status" value="1"/>
</dbReference>
<feature type="compositionally biased region" description="Low complexity" evidence="1">
    <location>
        <begin position="47"/>
        <end position="60"/>
    </location>
</feature>
<evidence type="ECO:0000259" key="2">
    <source>
        <dbReference type="Pfam" id="PF14513"/>
    </source>
</evidence>
<reference evidence="3" key="1">
    <citation type="journal article" date="2020" name="G3 (Bethesda)">
        <title>High-Quality Assemblies for Three Invasive Social Wasps from the &lt;i&gt;Vespula&lt;/i&gt; Genus.</title>
        <authorList>
            <person name="Harrop T.W.R."/>
            <person name="Guhlin J."/>
            <person name="McLaughlin G.M."/>
            <person name="Permina E."/>
            <person name="Stockwell P."/>
            <person name="Gilligan J."/>
            <person name="Le Lec M.F."/>
            <person name="Gruber M.A.M."/>
            <person name="Quinn O."/>
            <person name="Lovegrove M."/>
            <person name="Duncan E.J."/>
            <person name="Remnant E.J."/>
            <person name="Van Eeckhoven J."/>
            <person name="Graham B."/>
            <person name="Knapp R.A."/>
            <person name="Langford K.W."/>
            <person name="Kronenberg Z."/>
            <person name="Press M.O."/>
            <person name="Eacker S.M."/>
            <person name="Wilson-Rankin E.E."/>
            <person name="Purcell J."/>
            <person name="Lester P.J."/>
            <person name="Dearden P.K."/>
        </authorList>
    </citation>
    <scope>NUCLEOTIDE SEQUENCE</scope>
    <source>
        <strain evidence="3">Marl-1</strain>
    </source>
</reference>
<dbReference type="SUPFAM" id="SSF47473">
    <property type="entry name" value="EF-hand"/>
    <property type="match status" value="1"/>
</dbReference>
<feature type="region of interest" description="Disordered" evidence="1">
    <location>
        <begin position="102"/>
        <end position="131"/>
    </location>
</feature>
<evidence type="ECO:0000313" key="4">
    <source>
        <dbReference type="Proteomes" id="UP000614350"/>
    </source>
</evidence>
<dbReference type="InterPro" id="IPR038199">
    <property type="entry name" value="DGK_typeI_N_sf"/>
</dbReference>
<dbReference type="InterPro" id="IPR011992">
    <property type="entry name" value="EF-hand-dom_pair"/>
</dbReference>
<evidence type="ECO:0000313" key="3">
    <source>
        <dbReference type="EMBL" id="KAF7408737.1"/>
    </source>
</evidence>
<gene>
    <name evidence="3" type="ORF">HZH66_003274</name>
</gene>
<name>A0A834NGR7_VESVU</name>
<comment type="caution">
    <text evidence="3">The sequence shown here is derived from an EMBL/GenBank/DDBJ whole genome shotgun (WGS) entry which is preliminary data.</text>
</comment>
<sequence>MNKHSWESNEMRSSTLKGGAGGDGSGSGSGSGKMKSLYRLGDESQRRSPSGRSSQGTSRTRLLRMAFHWDKLSPAEFQQLQDLAAYSTRKLQDVLTEFCGSNTTASGVPKYHPDGVSKNRRGSMDKQVERT</sequence>
<dbReference type="AlphaFoldDB" id="A0A834NGR7"/>
<protein>
    <recommendedName>
        <fullName evidence="2">Diacylglycerol kinase type I N-terminal domain-containing protein</fullName>
    </recommendedName>
</protein>
<feature type="compositionally biased region" description="Basic and acidic residues" evidence="1">
    <location>
        <begin position="111"/>
        <end position="131"/>
    </location>
</feature>
<evidence type="ECO:0000256" key="1">
    <source>
        <dbReference type="SAM" id="MobiDB-lite"/>
    </source>
</evidence>
<feature type="compositionally biased region" description="Gly residues" evidence="1">
    <location>
        <begin position="18"/>
        <end position="31"/>
    </location>
</feature>
<proteinExistence type="predicted"/>
<feature type="compositionally biased region" description="Basic and acidic residues" evidence="1">
    <location>
        <begin position="1"/>
        <end position="10"/>
    </location>
</feature>
<keyword evidence="4" id="KW-1185">Reference proteome</keyword>
<dbReference type="Proteomes" id="UP000614350">
    <property type="component" value="Unassembled WGS sequence"/>
</dbReference>
<accession>A0A834NGR7</accession>
<feature type="region of interest" description="Disordered" evidence="1">
    <location>
        <begin position="1"/>
        <end position="60"/>
    </location>
</feature>
<dbReference type="EMBL" id="JACSEA010000002">
    <property type="protein sequence ID" value="KAF7408737.1"/>
    <property type="molecule type" value="Genomic_DNA"/>
</dbReference>
<dbReference type="Gene3D" id="1.10.238.110">
    <property type="entry name" value="Diacylglycerol kinase alpha"/>
    <property type="match status" value="1"/>
</dbReference>
<feature type="domain" description="Diacylglycerol kinase type I N-terminal" evidence="2">
    <location>
        <begin position="69"/>
        <end position="104"/>
    </location>
</feature>
<organism evidence="3 4">
    <name type="scientific">Vespula vulgaris</name>
    <name type="common">Yellow jacket</name>
    <name type="synonym">Wasp</name>
    <dbReference type="NCBI Taxonomy" id="7454"/>
    <lineage>
        <taxon>Eukaryota</taxon>
        <taxon>Metazoa</taxon>
        <taxon>Ecdysozoa</taxon>
        <taxon>Arthropoda</taxon>
        <taxon>Hexapoda</taxon>
        <taxon>Insecta</taxon>
        <taxon>Pterygota</taxon>
        <taxon>Neoptera</taxon>
        <taxon>Endopterygota</taxon>
        <taxon>Hymenoptera</taxon>
        <taxon>Apocrita</taxon>
        <taxon>Aculeata</taxon>
        <taxon>Vespoidea</taxon>
        <taxon>Vespidae</taxon>
        <taxon>Vespinae</taxon>
        <taxon>Vespula</taxon>
    </lineage>
</organism>